<keyword evidence="3" id="KW-1185">Reference proteome</keyword>
<comment type="caution">
    <text evidence="2">The sequence shown here is derived from an EMBL/GenBank/DDBJ whole genome shotgun (WGS) entry which is preliminary data.</text>
</comment>
<accession>A0A327NPB5</accession>
<evidence type="ECO:0000313" key="2">
    <source>
        <dbReference type="EMBL" id="RAI75644.1"/>
    </source>
</evidence>
<keyword evidence="1" id="KW-0812">Transmembrane</keyword>
<gene>
    <name evidence="2" type="ORF">HMF3257_18480</name>
</gene>
<evidence type="ECO:0000256" key="1">
    <source>
        <dbReference type="SAM" id="Phobius"/>
    </source>
</evidence>
<dbReference type="Proteomes" id="UP000249016">
    <property type="component" value="Unassembled WGS sequence"/>
</dbReference>
<protein>
    <submittedName>
        <fullName evidence="2">DUF4126 domain-containing protein</fullName>
    </submittedName>
</protein>
<dbReference type="EMBL" id="QLII01000001">
    <property type="protein sequence ID" value="RAI75644.1"/>
    <property type="molecule type" value="Genomic_DNA"/>
</dbReference>
<dbReference type="RefSeq" id="WP_111344285.1">
    <property type="nucleotide sequence ID" value="NZ_QLII01000001.1"/>
</dbReference>
<proteinExistence type="predicted"/>
<keyword evidence="1" id="KW-0472">Membrane</keyword>
<sequence length="164" mass="17336">MIRTYINAFQIGIIAGMRSMMAPAFVSYKLSHASSRPLVDSKLHFLVSPKATMALELMAGGELIGDKLPNTPDRTAQPQLWGRIASGAMCGAALTEADNQPIAYGAILGALGAAAGTFAFFHLRHWLTHEKDVPDTLVALAEDALAIGAGLVLINDEKFGSLTA</sequence>
<dbReference type="OrthoDB" id="9812409at2"/>
<evidence type="ECO:0000313" key="3">
    <source>
        <dbReference type="Proteomes" id="UP000249016"/>
    </source>
</evidence>
<dbReference type="AlphaFoldDB" id="A0A327NPB5"/>
<feature type="transmembrane region" description="Helical" evidence="1">
    <location>
        <begin position="7"/>
        <end position="28"/>
    </location>
</feature>
<name>A0A327NPB5_9BACT</name>
<keyword evidence="1" id="KW-1133">Transmembrane helix</keyword>
<feature type="transmembrane region" description="Helical" evidence="1">
    <location>
        <begin position="102"/>
        <end position="121"/>
    </location>
</feature>
<organism evidence="2 3">
    <name type="scientific">Spirosoma telluris</name>
    <dbReference type="NCBI Taxonomy" id="2183553"/>
    <lineage>
        <taxon>Bacteria</taxon>
        <taxon>Pseudomonadati</taxon>
        <taxon>Bacteroidota</taxon>
        <taxon>Cytophagia</taxon>
        <taxon>Cytophagales</taxon>
        <taxon>Cytophagaceae</taxon>
        <taxon>Spirosoma</taxon>
    </lineage>
</organism>
<reference evidence="2 3" key="1">
    <citation type="submission" date="2018-06" db="EMBL/GenBank/DDBJ databases">
        <title>Spirosoma sp. HMF3257 Genome sequencing and assembly.</title>
        <authorList>
            <person name="Kang H."/>
            <person name="Cha I."/>
            <person name="Kim H."/>
            <person name="Kang J."/>
            <person name="Joh K."/>
        </authorList>
    </citation>
    <scope>NUCLEOTIDE SEQUENCE [LARGE SCALE GENOMIC DNA]</scope>
    <source>
        <strain evidence="2 3">HMF3257</strain>
    </source>
</reference>